<dbReference type="SUPFAM" id="SSF48670">
    <property type="entry name" value="Transducin (heterotrimeric G protein), gamma chain"/>
    <property type="match status" value="1"/>
</dbReference>
<evidence type="ECO:0000256" key="11">
    <source>
        <dbReference type="RuleBase" id="RU004973"/>
    </source>
</evidence>
<dbReference type="WBParaSite" id="BXY_1606900.1">
    <property type="protein sequence ID" value="BXY_1606900.1"/>
    <property type="gene ID" value="BXY_1606900"/>
</dbReference>
<dbReference type="Proteomes" id="UP000582659">
    <property type="component" value="Unassembled WGS sequence"/>
</dbReference>
<evidence type="ECO:0000256" key="5">
    <source>
        <dbReference type="ARBA" id="ARBA00022481"/>
    </source>
</evidence>
<dbReference type="FunFam" id="4.10.260.10:FF:000001">
    <property type="entry name" value="Guanine nucleotide-binding protein subunit gamma"/>
    <property type="match status" value="1"/>
</dbReference>
<dbReference type="Gene3D" id="4.10.260.10">
    <property type="entry name" value="Transducin (heterotrimeric G protein), gamma chain"/>
    <property type="match status" value="1"/>
</dbReference>
<dbReference type="EMBL" id="CAJFDI010000003">
    <property type="protein sequence ID" value="CAD5221975.1"/>
    <property type="molecule type" value="Genomic_DNA"/>
</dbReference>
<organism evidence="14 16">
    <name type="scientific">Bursaphelenchus xylophilus</name>
    <name type="common">Pinewood nematode worm</name>
    <name type="synonym">Aphelenchoides xylophilus</name>
    <dbReference type="NCBI Taxonomy" id="6326"/>
    <lineage>
        <taxon>Eukaryota</taxon>
        <taxon>Metazoa</taxon>
        <taxon>Ecdysozoa</taxon>
        <taxon>Nematoda</taxon>
        <taxon>Chromadorea</taxon>
        <taxon>Rhabditida</taxon>
        <taxon>Tylenchina</taxon>
        <taxon>Tylenchomorpha</taxon>
        <taxon>Aphelenchoidea</taxon>
        <taxon>Aphelenchoididae</taxon>
        <taxon>Bursaphelenchus</taxon>
    </lineage>
</organism>
<accession>A0A1I7SSQ2</accession>
<dbReference type="SMR" id="A0A1I7SSQ2"/>
<evidence type="ECO:0000256" key="3">
    <source>
        <dbReference type="ARBA" id="ARBA00016111"/>
    </source>
</evidence>
<dbReference type="InterPro" id="IPR001770">
    <property type="entry name" value="G-protein_gamma"/>
</dbReference>
<evidence type="ECO:0000256" key="4">
    <source>
        <dbReference type="ARBA" id="ARBA00022475"/>
    </source>
</evidence>
<comment type="similarity">
    <text evidence="2 11">Belongs to the G protein gamma family.</text>
</comment>
<dbReference type="Pfam" id="PF00631">
    <property type="entry name" value="G-gamma"/>
    <property type="match status" value="1"/>
</dbReference>
<sequence length="67" mass="7774">MNGDPAKRAIEQLRQESQIPRIKVSQAASDLVKYVQENEKEDYLMNGFPSDKMNPYRPKNSFQCKVL</sequence>
<feature type="domain" description="G protein gamma" evidence="12">
    <location>
        <begin position="6"/>
        <end position="67"/>
    </location>
</feature>
<reference evidence="13" key="2">
    <citation type="submission" date="2020-09" db="EMBL/GenBank/DDBJ databases">
        <authorList>
            <person name="Kikuchi T."/>
        </authorList>
    </citation>
    <scope>NUCLEOTIDE SEQUENCE</scope>
    <source>
        <strain evidence="13">Ka4C1</strain>
    </source>
</reference>
<dbReference type="PROSITE" id="PS50058">
    <property type="entry name" value="G_PROTEIN_GAMMA"/>
    <property type="match status" value="1"/>
</dbReference>
<dbReference type="GO" id="GO:0005834">
    <property type="term" value="C:heterotrimeric G-protein complex"/>
    <property type="evidence" value="ECO:0007669"/>
    <property type="project" value="InterPro"/>
</dbReference>
<protein>
    <recommendedName>
        <fullName evidence="3 11">Guanine nucleotide-binding protein subunit gamma</fullName>
    </recommendedName>
</protein>
<evidence type="ECO:0000256" key="9">
    <source>
        <dbReference type="ARBA" id="ARBA00023289"/>
    </source>
</evidence>
<dbReference type="GO" id="GO:0031681">
    <property type="term" value="F:G-protein beta-subunit binding"/>
    <property type="evidence" value="ECO:0007669"/>
    <property type="project" value="InterPro"/>
</dbReference>
<evidence type="ECO:0000256" key="7">
    <source>
        <dbReference type="ARBA" id="ARBA00023224"/>
    </source>
</evidence>
<keyword evidence="15" id="KW-1185">Reference proteome</keyword>
<keyword evidence="6 11" id="KW-0472">Membrane</keyword>
<evidence type="ECO:0000256" key="8">
    <source>
        <dbReference type="ARBA" id="ARBA00023288"/>
    </source>
</evidence>
<reference evidence="16" key="1">
    <citation type="submission" date="2016-11" db="UniProtKB">
        <authorList>
            <consortium name="WormBaseParasite"/>
        </authorList>
    </citation>
    <scope>IDENTIFICATION</scope>
</reference>
<keyword evidence="7 11" id="KW-0807">Transducer</keyword>
<evidence type="ECO:0000313" key="14">
    <source>
        <dbReference type="Proteomes" id="UP000095284"/>
    </source>
</evidence>
<dbReference type="SMART" id="SM00224">
    <property type="entry name" value="GGL"/>
    <property type="match status" value="1"/>
</dbReference>
<dbReference type="GO" id="GO:0007186">
    <property type="term" value="P:G protein-coupled receptor signaling pathway"/>
    <property type="evidence" value="ECO:0007669"/>
    <property type="project" value="InterPro"/>
</dbReference>
<proteinExistence type="inferred from homology"/>
<keyword evidence="4 11" id="KW-1003">Cell membrane</keyword>
<comment type="function">
    <text evidence="11">Guanine nucleotide-binding proteins (G proteins) are involved as a modulator or transducer in various transmembrane signaling systems. The beta and gamma chains are required for the GTPase activity, for replacement of GDP by GTP, and for G protein-effector interaction.</text>
</comment>
<evidence type="ECO:0000256" key="1">
    <source>
        <dbReference type="ARBA" id="ARBA00004342"/>
    </source>
</evidence>
<comment type="subunit">
    <text evidence="11">G proteins are composed of 3 units; alpha, beta and gamma.</text>
</comment>
<evidence type="ECO:0000313" key="13">
    <source>
        <dbReference type="EMBL" id="CAD5221975.1"/>
    </source>
</evidence>
<dbReference type="InterPro" id="IPR036284">
    <property type="entry name" value="GGL_sf"/>
</dbReference>
<evidence type="ECO:0000313" key="16">
    <source>
        <dbReference type="WBParaSite" id="BXY_1606900.1"/>
    </source>
</evidence>
<keyword evidence="8 11" id="KW-0449">Lipoprotein</keyword>
<keyword evidence="9" id="KW-0636">Prenylation</keyword>
<keyword evidence="5" id="KW-0488">Methylation</keyword>
<evidence type="ECO:0000256" key="10">
    <source>
        <dbReference type="ARBA" id="ARBA00062735"/>
    </source>
</evidence>
<dbReference type="Proteomes" id="UP000095284">
    <property type="component" value="Unplaced"/>
</dbReference>
<dbReference type="AlphaFoldDB" id="A0A1I7SSQ2"/>
<evidence type="ECO:0000313" key="15">
    <source>
        <dbReference type="Proteomes" id="UP000659654"/>
    </source>
</evidence>
<dbReference type="SMART" id="SM01224">
    <property type="entry name" value="G_gamma"/>
    <property type="match status" value="1"/>
</dbReference>
<dbReference type="EMBL" id="CAJFCV020000003">
    <property type="protein sequence ID" value="CAG9108921.1"/>
    <property type="molecule type" value="Genomic_DNA"/>
</dbReference>
<dbReference type="Proteomes" id="UP000659654">
    <property type="component" value="Unassembled WGS sequence"/>
</dbReference>
<evidence type="ECO:0000259" key="12">
    <source>
        <dbReference type="PROSITE" id="PS50058"/>
    </source>
</evidence>
<dbReference type="CDD" id="cd00068">
    <property type="entry name" value="GGL"/>
    <property type="match status" value="1"/>
</dbReference>
<name>A0A1I7SSQ2_BURXY</name>
<dbReference type="PANTHER" id="PTHR13809">
    <property type="entry name" value="GUANINE NUCLEOTIDE-BINDING PROTEIN GAMMA SUBUNIT"/>
    <property type="match status" value="1"/>
</dbReference>
<dbReference type="InterPro" id="IPR015898">
    <property type="entry name" value="G-protein_gamma-like_dom"/>
</dbReference>
<gene>
    <name evidence="13" type="ORF">BXYJ_LOCUS6946</name>
</gene>
<dbReference type="OrthoDB" id="6264244at2759"/>
<comment type="subcellular location">
    <subcellularLocation>
        <location evidence="1 11">Cell membrane</location>
        <topology evidence="1 11">Lipid-anchor</topology>
        <orientation evidence="1 11">Cytoplasmic side</orientation>
    </subcellularLocation>
</comment>
<comment type="subunit">
    <text evidence="10">G proteins are composed of 3 units, alpha, beta and gamma. Interacts with gpb-1 and gpb-2.</text>
</comment>
<evidence type="ECO:0000256" key="2">
    <source>
        <dbReference type="ARBA" id="ARBA00007431"/>
    </source>
</evidence>
<dbReference type="eggNOG" id="KOG4280">
    <property type="taxonomic scope" value="Eukaryota"/>
</dbReference>
<dbReference type="PRINTS" id="PR00321">
    <property type="entry name" value="GPROTEING"/>
</dbReference>
<evidence type="ECO:0000256" key="6">
    <source>
        <dbReference type="ARBA" id="ARBA00023136"/>
    </source>
</evidence>